<feature type="transmembrane region" description="Helical" evidence="1">
    <location>
        <begin position="216"/>
        <end position="236"/>
    </location>
</feature>
<feature type="transmembrane region" description="Helical" evidence="1">
    <location>
        <begin position="189"/>
        <end position="209"/>
    </location>
</feature>
<proteinExistence type="predicted"/>
<comment type="caution">
    <text evidence="2">The sequence shown here is derived from an EMBL/GenBank/DDBJ whole genome shotgun (WGS) entry which is preliminary data.</text>
</comment>
<dbReference type="PANTHER" id="PTHR37577:SF1">
    <property type="entry name" value="INTEGRAL MEMBRANE PROTEIN"/>
    <property type="match status" value="1"/>
</dbReference>
<gene>
    <name evidence="2" type="ORF">EK21DRAFT_60990</name>
</gene>
<protein>
    <submittedName>
        <fullName evidence="2">Uncharacterized protein</fullName>
    </submittedName>
</protein>
<evidence type="ECO:0000256" key="1">
    <source>
        <dbReference type="SAM" id="Phobius"/>
    </source>
</evidence>
<dbReference type="AlphaFoldDB" id="A0A9P4HFI1"/>
<keyword evidence="1" id="KW-0472">Membrane</keyword>
<organism evidence="2 3">
    <name type="scientific">Setomelanomma holmii</name>
    <dbReference type="NCBI Taxonomy" id="210430"/>
    <lineage>
        <taxon>Eukaryota</taxon>
        <taxon>Fungi</taxon>
        <taxon>Dikarya</taxon>
        <taxon>Ascomycota</taxon>
        <taxon>Pezizomycotina</taxon>
        <taxon>Dothideomycetes</taxon>
        <taxon>Pleosporomycetidae</taxon>
        <taxon>Pleosporales</taxon>
        <taxon>Pleosporineae</taxon>
        <taxon>Phaeosphaeriaceae</taxon>
        <taxon>Setomelanomma</taxon>
    </lineage>
</organism>
<name>A0A9P4HFI1_9PLEO</name>
<dbReference type="OrthoDB" id="5427664at2759"/>
<dbReference type="EMBL" id="ML978173">
    <property type="protein sequence ID" value="KAF2032332.1"/>
    <property type="molecule type" value="Genomic_DNA"/>
</dbReference>
<feature type="transmembrane region" description="Helical" evidence="1">
    <location>
        <begin position="156"/>
        <end position="177"/>
    </location>
</feature>
<reference evidence="2" key="1">
    <citation type="journal article" date="2020" name="Stud. Mycol.">
        <title>101 Dothideomycetes genomes: a test case for predicting lifestyles and emergence of pathogens.</title>
        <authorList>
            <person name="Haridas S."/>
            <person name="Albert R."/>
            <person name="Binder M."/>
            <person name="Bloem J."/>
            <person name="Labutti K."/>
            <person name="Salamov A."/>
            <person name="Andreopoulos B."/>
            <person name="Baker S."/>
            <person name="Barry K."/>
            <person name="Bills G."/>
            <person name="Bluhm B."/>
            <person name="Cannon C."/>
            <person name="Castanera R."/>
            <person name="Culley D."/>
            <person name="Daum C."/>
            <person name="Ezra D."/>
            <person name="Gonzalez J."/>
            <person name="Henrissat B."/>
            <person name="Kuo A."/>
            <person name="Liang C."/>
            <person name="Lipzen A."/>
            <person name="Lutzoni F."/>
            <person name="Magnuson J."/>
            <person name="Mondo S."/>
            <person name="Nolan M."/>
            <person name="Ohm R."/>
            <person name="Pangilinan J."/>
            <person name="Park H.-J."/>
            <person name="Ramirez L."/>
            <person name="Alfaro M."/>
            <person name="Sun H."/>
            <person name="Tritt A."/>
            <person name="Yoshinaga Y."/>
            <person name="Zwiers L.-H."/>
            <person name="Turgeon B."/>
            <person name="Goodwin S."/>
            <person name="Spatafora J."/>
            <person name="Crous P."/>
            <person name="Grigoriev I."/>
        </authorList>
    </citation>
    <scope>NUCLEOTIDE SEQUENCE</scope>
    <source>
        <strain evidence="2">CBS 110217</strain>
    </source>
</reference>
<sequence length="354" mass="39803">MECVSIGQANPDNAGVGILVAFVTQSLIAVIASAFTFLLSTLHQQRWHDAVPDPQPGDGLAQWPKWLRRTHKKNSEMLEIMWRTNRTGPVLTFRIVTGRPISENENDKHQILERYDHWPAWLVGKQPAYPRQRDETSKIEDEITLTTRRLDFANRILLAGSDSQTFIGIALLISALIQSKTLTLYHMHIIYDTISLVIISNCAACICIFREGRTKGYIRLALIGVWATLFVSYLAVFVTRLQQWDYEAPAHCYRTSRIALSSSKHPYVDYIYIAIKTLYIASTFVYAMSLALNLEARLQKLQQTLPKAAAYYSQVVDLGLNANASMTAATWGGVKQSVLLLCFGANGDLVRLPP</sequence>
<evidence type="ECO:0000313" key="3">
    <source>
        <dbReference type="Proteomes" id="UP000799777"/>
    </source>
</evidence>
<evidence type="ECO:0000313" key="2">
    <source>
        <dbReference type="EMBL" id="KAF2032332.1"/>
    </source>
</evidence>
<keyword evidence="3" id="KW-1185">Reference proteome</keyword>
<keyword evidence="1" id="KW-0812">Transmembrane</keyword>
<dbReference type="Proteomes" id="UP000799777">
    <property type="component" value="Unassembled WGS sequence"/>
</dbReference>
<feature type="transmembrane region" description="Helical" evidence="1">
    <location>
        <begin position="16"/>
        <end position="39"/>
    </location>
</feature>
<dbReference type="PANTHER" id="PTHR37577">
    <property type="entry name" value="INTEGRAL MEMBRANE PROTEIN"/>
    <property type="match status" value="1"/>
</dbReference>
<feature type="transmembrane region" description="Helical" evidence="1">
    <location>
        <begin position="270"/>
        <end position="292"/>
    </location>
</feature>
<dbReference type="InterPro" id="IPR053018">
    <property type="entry name" value="Elsinochrome_Biosynth-Asso"/>
</dbReference>
<accession>A0A9P4HFI1</accession>
<keyword evidence="1" id="KW-1133">Transmembrane helix</keyword>